<organism evidence="2 3">
    <name type="scientific">Simkania negevensis</name>
    <dbReference type="NCBI Taxonomy" id="83561"/>
    <lineage>
        <taxon>Bacteria</taxon>
        <taxon>Pseudomonadati</taxon>
        <taxon>Chlamydiota</taxon>
        <taxon>Chlamydiia</taxon>
        <taxon>Parachlamydiales</taxon>
        <taxon>Simkaniaceae</taxon>
        <taxon>Simkania</taxon>
    </lineage>
</organism>
<gene>
    <name evidence="2" type="ORF">JYU14_01560</name>
</gene>
<keyword evidence="3" id="KW-1185">Reference proteome</keyword>
<accession>A0ABS3APX2</accession>
<sequence length="236" mass="26383">MKKLTALTLATLACAALHTSTFADTQSLRDKTPAAGHIITAIFDHLDPQEESALKLVTNESYKSPKVERVRVTKNEVNVPNNTAKMANTSSRYYLTLTMANKEDVVDVLDHVNALFRMNNLSPKSVMLFEHKAYKRAALKDSRARVYYSVDFYGDPADEDAFVYAVHKTVAKHIRNSDASADFYRPVAKNERHKSVVVVETAADNDPDLDMLPVLQKMTPSVRVGQAWVLLDKAKN</sequence>
<dbReference type="Proteomes" id="UP000722121">
    <property type="component" value="Unassembled WGS sequence"/>
</dbReference>
<reference evidence="2 3" key="1">
    <citation type="submission" date="2021-02" db="EMBL/GenBank/DDBJ databases">
        <title>Activity-based single-cell genomes from oceanic crustal fluid captures similar information to metagenomic and metatranscriptomic surveys with orders of magnitude less sampling.</title>
        <authorList>
            <person name="D'Angelo T.S."/>
            <person name="Orcutt B.N."/>
        </authorList>
    </citation>
    <scope>NUCLEOTIDE SEQUENCE [LARGE SCALE GENOMIC DNA]</scope>
    <source>
        <strain evidence="2">AH-315-G07</strain>
    </source>
</reference>
<evidence type="ECO:0000313" key="3">
    <source>
        <dbReference type="Proteomes" id="UP000722121"/>
    </source>
</evidence>
<evidence type="ECO:0000256" key="1">
    <source>
        <dbReference type="SAM" id="SignalP"/>
    </source>
</evidence>
<comment type="caution">
    <text evidence="2">The sequence shown here is derived from an EMBL/GenBank/DDBJ whole genome shotgun (WGS) entry which is preliminary data.</text>
</comment>
<name>A0ABS3APX2_9BACT</name>
<evidence type="ECO:0000313" key="2">
    <source>
        <dbReference type="EMBL" id="MBN4066753.1"/>
    </source>
</evidence>
<keyword evidence="1" id="KW-0732">Signal</keyword>
<protein>
    <submittedName>
        <fullName evidence="2">Uncharacterized protein</fullName>
    </submittedName>
</protein>
<feature type="signal peptide" evidence="1">
    <location>
        <begin position="1"/>
        <end position="23"/>
    </location>
</feature>
<dbReference type="EMBL" id="JAFITR010000021">
    <property type="protein sequence ID" value="MBN4066753.1"/>
    <property type="molecule type" value="Genomic_DNA"/>
</dbReference>
<feature type="chain" id="PRO_5046936428" evidence="1">
    <location>
        <begin position="24"/>
        <end position="236"/>
    </location>
</feature>
<proteinExistence type="predicted"/>